<organism evidence="1 2">
    <name type="scientific">Gallibacterium genomosp. 1</name>
    <dbReference type="NCBI Taxonomy" id="155515"/>
    <lineage>
        <taxon>Bacteria</taxon>
        <taxon>Pseudomonadati</taxon>
        <taxon>Pseudomonadota</taxon>
        <taxon>Gammaproteobacteria</taxon>
        <taxon>Pasteurellales</taxon>
        <taxon>Pasteurellaceae</taxon>
        <taxon>Gallibacterium</taxon>
    </lineage>
</organism>
<dbReference type="AlphaFoldDB" id="A0A0A2XVZ9"/>
<dbReference type="RefSeq" id="WP_039088602.1">
    <property type="nucleotide sequence ID" value="NZ_JPXX01000029.1"/>
</dbReference>
<reference evidence="1 2" key="1">
    <citation type="submission" date="2014-08" db="EMBL/GenBank/DDBJ databases">
        <title>Chaperone-usher fimbriae in a diverse selection of Gallibacterium genomes.</title>
        <authorList>
            <person name="Kudirkiene E."/>
            <person name="Bager R.J."/>
            <person name="Johnson T.J."/>
            <person name="Bojesen A.M."/>
        </authorList>
    </citation>
    <scope>NUCLEOTIDE SEQUENCE [LARGE SCALE GENOMIC DNA]</scope>
    <source>
        <strain evidence="1 2">CCM5974</strain>
    </source>
</reference>
<dbReference type="EMBL" id="JPXX01000029">
    <property type="protein sequence ID" value="KGQ36468.1"/>
    <property type="molecule type" value="Genomic_DNA"/>
</dbReference>
<accession>A0A0A2XVZ9</accession>
<dbReference type="Proteomes" id="UP000030539">
    <property type="component" value="Unassembled WGS sequence"/>
</dbReference>
<sequence length="62" mass="7231">MARRQKIYAVYKGEQNLADGTADELAQKLGVKRNFIYKINNKHYLAKYSDKNTRLIAIKIED</sequence>
<name>A0A0A2XVZ9_9PAST</name>
<proteinExistence type="predicted"/>
<gene>
    <name evidence="1" type="ORF">JP36_10060</name>
</gene>
<comment type="caution">
    <text evidence="1">The sequence shown here is derived from an EMBL/GenBank/DDBJ whole genome shotgun (WGS) entry which is preliminary data.</text>
</comment>
<dbReference type="STRING" id="155515.JP36_10060"/>
<protein>
    <submittedName>
        <fullName evidence="1">Uncharacterized protein</fullName>
    </submittedName>
</protein>
<evidence type="ECO:0000313" key="1">
    <source>
        <dbReference type="EMBL" id="KGQ36468.1"/>
    </source>
</evidence>
<evidence type="ECO:0000313" key="2">
    <source>
        <dbReference type="Proteomes" id="UP000030539"/>
    </source>
</evidence>